<dbReference type="KEGG" id="mgin:FRZ54_02790"/>
<name>A0A5B8US45_9SPHI</name>
<dbReference type="EMBL" id="CP042436">
    <property type="protein sequence ID" value="QEC61555.1"/>
    <property type="molecule type" value="Genomic_DNA"/>
</dbReference>
<feature type="chain" id="PRO_5022847367" evidence="1">
    <location>
        <begin position="24"/>
        <end position="525"/>
    </location>
</feature>
<sequence length="525" mass="58167">MKKIFKMYLLPALILLTVSSCKKSYEDLTKNPNVPQSVPASLLFNGIANSMVDFPDNSNEIYCQYFIYNYNYYGNNTYNFGSGDNYYNTLKNVVLMEQQAVAAGQPDVNPYSALGKFFRAYFFSKMSLEEGDIPMTEALKGLGNLTPKYDAQKAVMIQCLAWLESANTDLTTLIAAGGNSVGGDIFFNGDLAKWQKTVNAFHLRLLLELSKQAADGDLNVPGAFSAIVTNPSKYPLMASAADNLQYTFVSPTNYYPMNPNNFGQNGSRQNSSQTYIKLLTTLKDPRVYVTAEPARHYVDDLHQSATDFDSFVGADPGLDLGIMYANAGLGLYSFINRKYYYSTFTGEPSIQIGYAEQEFNIAEGINRGWVAGNAETHYVNGIQASMASYSIPTTGSFTAYFYRPGSTDVTNTGNYDTFTINTDWTTYYNQASVKYAGGATGLTQILQQRYLALFRHAGLESYFTYRRTGVPAFTTGPGTGNGQRIAIRFQYPSSERTANATNYNTALQSQYSGNDDINGTMWILK</sequence>
<dbReference type="SUPFAM" id="SSF48452">
    <property type="entry name" value="TPR-like"/>
    <property type="match status" value="1"/>
</dbReference>
<keyword evidence="2" id="KW-0449">Lipoprotein</keyword>
<dbReference type="OrthoDB" id="9766256at2"/>
<keyword evidence="1" id="KW-0732">Signal</keyword>
<organism evidence="2 3">
    <name type="scientific">Mucilaginibacter ginsenosidivorans</name>
    <dbReference type="NCBI Taxonomy" id="398053"/>
    <lineage>
        <taxon>Bacteria</taxon>
        <taxon>Pseudomonadati</taxon>
        <taxon>Bacteroidota</taxon>
        <taxon>Sphingobacteriia</taxon>
        <taxon>Sphingobacteriales</taxon>
        <taxon>Sphingobacteriaceae</taxon>
        <taxon>Mucilaginibacter</taxon>
    </lineage>
</organism>
<protein>
    <submittedName>
        <fullName evidence="2">SusD/RagB family nutrient-binding outer membrane lipoprotein</fullName>
    </submittedName>
</protein>
<dbReference type="InterPro" id="IPR011990">
    <property type="entry name" value="TPR-like_helical_dom_sf"/>
</dbReference>
<evidence type="ECO:0000256" key="1">
    <source>
        <dbReference type="SAM" id="SignalP"/>
    </source>
</evidence>
<dbReference type="Proteomes" id="UP000321479">
    <property type="component" value="Chromosome"/>
</dbReference>
<keyword evidence="3" id="KW-1185">Reference proteome</keyword>
<reference evidence="2 3" key="1">
    <citation type="journal article" date="2017" name="Curr. Microbiol.">
        <title>Mucilaginibacter ginsenosidivorans sp. nov., Isolated from Soil of Ginseng Field.</title>
        <authorList>
            <person name="Kim M.M."/>
            <person name="Siddiqi M.Z."/>
            <person name="Im W.T."/>
        </authorList>
    </citation>
    <scope>NUCLEOTIDE SEQUENCE [LARGE SCALE GENOMIC DNA]</scope>
    <source>
        <strain evidence="2 3">Gsoil 3017</strain>
    </source>
</reference>
<evidence type="ECO:0000313" key="2">
    <source>
        <dbReference type="EMBL" id="QEC61555.1"/>
    </source>
</evidence>
<accession>A0A5B8US45</accession>
<dbReference type="PROSITE" id="PS51257">
    <property type="entry name" value="PROKAR_LIPOPROTEIN"/>
    <property type="match status" value="1"/>
</dbReference>
<feature type="signal peptide" evidence="1">
    <location>
        <begin position="1"/>
        <end position="23"/>
    </location>
</feature>
<evidence type="ECO:0000313" key="3">
    <source>
        <dbReference type="Proteomes" id="UP000321479"/>
    </source>
</evidence>
<dbReference type="Gene3D" id="1.25.40.390">
    <property type="match status" value="1"/>
</dbReference>
<gene>
    <name evidence="2" type="ORF">FRZ54_02790</name>
</gene>
<dbReference type="AlphaFoldDB" id="A0A5B8US45"/>
<dbReference type="InterPro" id="IPR041662">
    <property type="entry name" value="SusD-like_2"/>
</dbReference>
<proteinExistence type="predicted"/>
<dbReference type="RefSeq" id="WP_147030132.1">
    <property type="nucleotide sequence ID" value="NZ_CP042436.1"/>
</dbReference>
<dbReference type="Pfam" id="PF12771">
    <property type="entry name" value="SusD-like_2"/>
    <property type="match status" value="1"/>
</dbReference>